<name>X1FPL7_9ZZZZ</name>
<evidence type="ECO:0000313" key="1">
    <source>
        <dbReference type="EMBL" id="GAH47611.1"/>
    </source>
</evidence>
<sequence length="51" mass="5972">CHGNDRLKEGDMLIDSAKRISESFDPVNIIKSLIEYHRLSVKLYKKNLRVK</sequence>
<gene>
    <name evidence="1" type="ORF">S03H2_39073</name>
</gene>
<proteinExistence type="predicted"/>
<reference evidence="1" key="1">
    <citation type="journal article" date="2014" name="Front. Microbiol.">
        <title>High frequency of phylogenetically diverse reductive dehalogenase-homologous genes in deep subseafloor sedimentary metagenomes.</title>
        <authorList>
            <person name="Kawai M."/>
            <person name="Futagami T."/>
            <person name="Toyoda A."/>
            <person name="Takaki Y."/>
            <person name="Nishi S."/>
            <person name="Hori S."/>
            <person name="Arai W."/>
            <person name="Tsubouchi T."/>
            <person name="Morono Y."/>
            <person name="Uchiyama I."/>
            <person name="Ito T."/>
            <person name="Fujiyama A."/>
            <person name="Inagaki F."/>
            <person name="Takami H."/>
        </authorList>
    </citation>
    <scope>NUCLEOTIDE SEQUENCE</scope>
    <source>
        <strain evidence="1">Expedition CK06-06</strain>
    </source>
</reference>
<organism evidence="1">
    <name type="scientific">marine sediment metagenome</name>
    <dbReference type="NCBI Taxonomy" id="412755"/>
    <lineage>
        <taxon>unclassified sequences</taxon>
        <taxon>metagenomes</taxon>
        <taxon>ecological metagenomes</taxon>
    </lineage>
</organism>
<protein>
    <submittedName>
        <fullName evidence="1">Uncharacterized protein</fullName>
    </submittedName>
</protein>
<dbReference type="AlphaFoldDB" id="X1FPL7"/>
<accession>X1FPL7</accession>
<dbReference type="EMBL" id="BARU01024128">
    <property type="protein sequence ID" value="GAH47611.1"/>
    <property type="molecule type" value="Genomic_DNA"/>
</dbReference>
<comment type="caution">
    <text evidence="1">The sequence shown here is derived from an EMBL/GenBank/DDBJ whole genome shotgun (WGS) entry which is preliminary data.</text>
</comment>
<feature type="non-terminal residue" evidence="1">
    <location>
        <position position="1"/>
    </location>
</feature>